<dbReference type="Proteomes" id="UP001144978">
    <property type="component" value="Unassembled WGS sequence"/>
</dbReference>
<proteinExistence type="predicted"/>
<sequence>MPWLARRHWPAYATPWARAKSLGCVRDRARRHRRPAKVSEDPYDLKQLFPAVRERGEPCQALARSPSAALTSGA</sequence>
<dbReference type="EMBL" id="JANSHE010002389">
    <property type="protein sequence ID" value="KAJ2992331.1"/>
    <property type="molecule type" value="Genomic_DNA"/>
</dbReference>
<evidence type="ECO:0000313" key="1">
    <source>
        <dbReference type="EMBL" id="KAJ2992331.1"/>
    </source>
</evidence>
<comment type="caution">
    <text evidence="1">The sequence shown here is derived from an EMBL/GenBank/DDBJ whole genome shotgun (WGS) entry which is preliminary data.</text>
</comment>
<keyword evidence="2" id="KW-1185">Reference proteome</keyword>
<name>A0ACC1PGP3_9APHY</name>
<reference evidence="1" key="1">
    <citation type="submission" date="2022-08" db="EMBL/GenBank/DDBJ databases">
        <title>Genome Sequence of Pycnoporus sanguineus.</title>
        <authorList>
            <person name="Buettner E."/>
        </authorList>
    </citation>
    <scope>NUCLEOTIDE SEQUENCE</scope>
    <source>
        <strain evidence="1">CG-C14</strain>
    </source>
</reference>
<organism evidence="1 2">
    <name type="scientific">Trametes sanguinea</name>
    <dbReference type="NCBI Taxonomy" id="158606"/>
    <lineage>
        <taxon>Eukaryota</taxon>
        <taxon>Fungi</taxon>
        <taxon>Dikarya</taxon>
        <taxon>Basidiomycota</taxon>
        <taxon>Agaricomycotina</taxon>
        <taxon>Agaricomycetes</taxon>
        <taxon>Polyporales</taxon>
        <taxon>Polyporaceae</taxon>
        <taxon>Trametes</taxon>
    </lineage>
</organism>
<evidence type="ECO:0000313" key="2">
    <source>
        <dbReference type="Proteomes" id="UP001144978"/>
    </source>
</evidence>
<protein>
    <submittedName>
        <fullName evidence="1">Uncharacterized protein</fullName>
    </submittedName>
</protein>
<accession>A0ACC1PGP3</accession>
<gene>
    <name evidence="1" type="ORF">NUW54_g7963</name>
</gene>